<feature type="domain" description="SS18 N-terminal" evidence="3">
    <location>
        <begin position="19"/>
        <end position="73"/>
    </location>
</feature>
<dbReference type="Proteomes" id="UP001180020">
    <property type="component" value="Unassembled WGS sequence"/>
</dbReference>
<comment type="caution">
    <text evidence="4">The sequence shown here is derived from an EMBL/GenBank/DDBJ whole genome shotgun (WGS) entry which is preliminary data.</text>
</comment>
<organism evidence="4 5">
    <name type="scientific">Acorus calamus</name>
    <name type="common">Sweet flag</name>
    <dbReference type="NCBI Taxonomy" id="4465"/>
    <lineage>
        <taxon>Eukaryota</taxon>
        <taxon>Viridiplantae</taxon>
        <taxon>Streptophyta</taxon>
        <taxon>Embryophyta</taxon>
        <taxon>Tracheophyta</taxon>
        <taxon>Spermatophyta</taxon>
        <taxon>Magnoliopsida</taxon>
        <taxon>Liliopsida</taxon>
        <taxon>Acoraceae</taxon>
        <taxon>Acorus</taxon>
    </lineage>
</organism>
<feature type="region of interest" description="Disordered" evidence="2">
    <location>
        <begin position="73"/>
        <end position="107"/>
    </location>
</feature>
<evidence type="ECO:0000256" key="2">
    <source>
        <dbReference type="SAM" id="MobiDB-lite"/>
    </source>
</evidence>
<keyword evidence="5" id="KW-1185">Reference proteome</keyword>
<feature type="compositionally biased region" description="Polar residues" evidence="2">
    <location>
        <begin position="190"/>
        <end position="201"/>
    </location>
</feature>
<comment type="similarity">
    <text evidence="1">Belongs to the SS18 family.</text>
</comment>
<feature type="compositionally biased region" description="Low complexity" evidence="2">
    <location>
        <begin position="173"/>
        <end position="189"/>
    </location>
</feature>
<reference evidence="4" key="1">
    <citation type="journal article" date="2023" name="Nat. Commun.">
        <title>Diploid and tetraploid genomes of Acorus and the evolution of monocots.</title>
        <authorList>
            <person name="Ma L."/>
            <person name="Liu K.W."/>
            <person name="Li Z."/>
            <person name="Hsiao Y.Y."/>
            <person name="Qi Y."/>
            <person name="Fu T."/>
            <person name="Tang G.D."/>
            <person name="Zhang D."/>
            <person name="Sun W.H."/>
            <person name="Liu D.K."/>
            <person name="Li Y."/>
            <person name="Chen G.Z."/>
            <person name="Liu X.D."/>
            <person name="Liao X.Y."/>
            <person name="Jiang Y.T."/>
            <person name="Yu X."/>
            <person name="Hao Y."/>
            <person name="Huang J."/>
            <person name="Zhao X.W."/>
            <person name="Ke S."/>
            <person name="Chen Y.Y."/>
            <person name="Wu W.L."/>
            <person name="Hsu J.L."/>
            <person name="Lin Y.F."/>
            <person name="Huang M.D."/>
            <person name="Li C.Y."/>
            <person name="Huang L."/>
            <person name="Wang Z.W."/>
            <person name="Zhao X."/>
            <person name="Zhong W.Y."/>
            <person name="Peng D.H."/>
            <person name="Ahmad S."/>
            <person name="Lan S."/>
            <person name="Zhang J.S."/>
            <person name="Tsai W.C."/>
            <person name="Van de Peer Y."/>
            <person name="Liu Z.J."/>
        </authorList>
    </citation>
    <scope>NUCLEOTIDE SEQUENCE</scope>
    <source>
        <strain evidence="4">CP</strain>
    </source>
</reference>
<dbReference type="Pfam" id="PF05030">
    <property type="entry name" value="SSXT"/>
    <property type="match status" value="1"/>
</dbReference>
<dbReference type="EMBL" id="JAUJYO010000013">
    <property type="protein sequence ID" value="KAK1301137.1"/>
    <property type="molecule type" value="Genomic_DNA"/>
</dbReference>
<evidence type="ECO:0000256" key="1">
    <source>
        <dbReference type="ARBA" id="ARBA00007945"/>
    </source>
</evidence>
<reference evidence="4" key="2">
    <citation type="submission" date="2023-06" db="EMBL/GenBank/DDBJ databases">
        <authorList>
            <person name="Ma L."/>
            <person name="Liu K.-W."/>
            <person name="Li Z."/>
            <person name="Hsiao Y.-Y."/>
            <person name="Qi Y."/>
            <person name="Fu T."/>
            <person name="Tang G."/>
            <person name="Zhang D."/>
            <person name="Sun W.-H."/>
            <person name="Liu D.-K."/>
            <person name="Li Y."/>
            <person name="Chen G.-Z."/>
            <person name="Liu X.-D."/>
            <person name="Liao X.-Y."/>
            <person name="Jiang Y.-T."/>
            <person name="Yu X."/>
            <person name="Hao Y."/>
            <person name="Huang J."/>
            <person name="Zhao X.-W."/>
            <person name="Ke S."/>
            <person name="Chen Y.-Y."/>
            <person name="Wu W.-L."/>
            <person name="Hsu J.-L."/>
            <person name="Lin Y.-F."/>
            <person name="Huang M.-D."/>
            <person name="Li C.-Y."/>
            <person name="Huang L."/>
            <person name="Wang Z.-W."/>
            <person name="Zhao X."/>
            <person name="Zhong W.-Y."/>
            <person name="Peng D.-H."/>
            <person name="Ahmad S."/>
            <person name="Lan S."/>
            <person name="Zhang J.-S."/>
            <person name="Tsai W.-C."/>
            <person name="Van De Peer Y."/>
            <person name="Liu Z.-J."/>
        </authorList>
    </citation>
    <scope>NUCLEOTIDE SEQUENCE</scope>
    <source>
        <strain evidence="4">CP</strain>
        <tissue evidence="4">Leaves</tissue>
    </source>
</reference>
<gene>
    <name evidence="4" type="primary">GIF3</name>
    <name evidence="4" type="ORF">QJS10_CPB13g01614</name>
</gene>
<feature type="region of interest" description="Disordered" evidence="2">
    <location>
        <begin position="137"/>
        <end position="201"/>
    </location>
</feature>
<proteinExistence type="inferred from homology"/>
<accession>A0AAV9DIL6</accession>
<dbReference type="InterPro" id="IPR007726">
    <property type="entry name" value="SS18_N"/>
</dbReference>
<sequence>MQPPTQPPMTAPPPFPAASITTEQIQKYLDENKQLIMAILDNQNMGKLAECAQYQAQLQKNLMFLAAIADTQSPPAARPQVPPQAAIQQGGPHNMQLPQGLSPPTGFPPRVPLQYSPHMTPQQQQQLFQQSPQRFMRPVGANNGIHSMHPDGTTPSTLAEAHRDNTDGQVSKQDAGATSDAGGDAAQQQINEDASATRTAQ</sequence>
<evidence type="ECO:0000259" key="3">
    <source>
        <dbReference type="Pfam" id="PF05030"/>
    </source>
</evidence>
<dbReference type="AlphaFoldDB" id="A0AAV9DIL6"/>
<evidence type="ECO:0000313" key="4">
    <source>
        <dbReference type="EMBL" id="KAK1301137.1"/>
    </source>
</evidence>
<evidence type="ECO:0000313" key="5">
    <source>
        <dbReference type="Proteomes" id="UP001180020"/>
    </source>
</evidence>
<protein>
    <submittedName>
        <fullName evidence="4">GRF1-interacting factor 3</fullName>
    </submittedName>
</protein>
<name>A0AAV9DIL6_ACOCL</name>